<sequence>MISSISNAEQNQEPRAHNIMQRQLSSPVQLPPMSANHQHQPDEDYCDPHGIDSIPEDKDILENELGDYSPVAKNSSDVTIRNDNHDNHPHDNDRTTQQQRRPSVTERVTSPYPMRAGSFPESASMILEHQNNNQEMVAPIMSSASQPPSDFATGGIGIRAISAAGTNQNNKLFSKKQWNQNVMKGDLPINASGTNLNVFLRGDRRHSLSPTMNELLTSPKYKSIDSGTSGSASNKGSPRGNLKSNSSSTSIPKATATSASDKKRLVDQFYNANVKPSTSSSRGSSSLDLSSMFRNANNDMASLPVTGESKLRYQASGDTSSEMTENSSNETESTMSGKLNDESFVNILNEGGFKFNYDSSRLMQDEELMNYLLNIDTMLDSNPEDSLKPFEQLGSIMSGISEKISIKSTSEITNPDNNNKIGTSLDELEGLSNYLDNLKSQTQQLMTHLIENRTSISKKYQNEINENINRMSQVSAQLEGLENKLNSIKDKITEQKAVISHEMMERLDLLERVNRQMQVYSKESSSRKFMQVNITIAVFILVFGIYYGYSKG</sequence>
<gene>
    <name evidence="4" type="ORF">J8A68_001847</name>
</gene>
<dbReference type="AlphaFoldDB" id="A0A8J5URG6"/>
<dbReference type="OrthoDB" id="4026435at2759"/>
<feature type="compositionally biased region" description="Polar residues" evidence="2">
    <location>
        <begin position="95"/>
        <end position="108"/>
    </location>
</feature>
<feature type="region of interest" description="Disordered" evidence="2">
    <location>
        <begin position="68"/>
        <end position="118"/>
    </location>
</feature>
<protein>
    <submittedName>
        <fullName evidence="4">Uncharacterized protein</fullName>
    </submittedName>
</protein>
<feature type="region of interest" description="Disordered" evidence="2">
    <location>
        <begin position="315"/>
        <end position="336"/>
    </location>
</feature>
<keyword evidence="3" id="KW-0472">Membrane</keyword>
<dbReference type="RefSeq" id="XP_049264854.1">
    <property type="nucleotide sequence ID" value="XM_049405535.1"/>
</dbReference>
<accession>A0A8J5URG6</accession>
<proteinExistence type="predicted"/>
<dbReference type="GeneID" id="73468648"/>
<feature type="compositionally biased region" description="Basic and acidic residues" evidence="2">
    <location>
        <begin position="80"/>
        <end position="94"/>
    </location>
</feature>
<dbReference type="Proteomes" id="UP000694255">
    <property type="component" value="Unassembled WGS sequence"/>
</dbReference>
<evidence type="ECO:0000256" key="1">
    <source>
        <dbReference type="SAM" id="Coils"/>
    </source>
</evidence>
<keyword evidence="5" id="KW-1185">Reference proteome</keyword>
<feature type="compositionally biased region" description="Basic and acidic residues" evidence="2">
    <location>
        <begin position="39"/>
        <end position="55"/>
    </location>
</feature>
<feature type="transmembrane region" description="Helical" evidence="3">
    <location>
        <begin position="529"/>
        <end position="549"/>
    </location>
</feature>
<name>A0A8J5URG6_9ASCO</name>
<evidence type="ECO:0000313" key="4">
    <source>
        <dbReference type="EMBL" id="KAG7664622.1"/>
    </source>
</evidence>
<keyword evidence="1" id="KW-0175">Coiled coil</keyword>
<evidence type="ECO:0000256" key="3">
    <source>
        <dbReference type="SAM" id="Phobius"/>
    </source>
</evidence>
<keyword evidence="3" id="KW-1133">Transmembrane helix</keyword>
<feature type="region of interest" description="Disordered" evidence="2">
    <location>
        <begin position="210"/>
        <end position="260"/>
    </location>
</feature>
<comment type="caution">
    <text evidence="4">The sequence shown here is derived from an EMBL/GenBank/DDBJ whole genome shotgun (WGS) entry which is preliminary data.</text>
</comment>
<keyword evidence="3" id="KW-0812">Transmembrane</keyword>
<organism evidence="4 5">
    <name type="scientific">[Candida] subhashii</name>
    <dbReference type="NCBI Taxonomy" id="561895"/>
    <lineage>
        <taxon>Eukaryota</taxon>
        <taxon>Fungi</taxon>
        <taxon>Dikarya</taxon>
        <taxon>Ascomycota</taxon>
        <taxon>Saccharomycotina</taxon>
        <taxon>Pichiomycetes</taxon>
        <taxon>Debaryomycetaceae</taxon>
        <taxon>Spathaspora</taxon>
    </lineage>
</organism>
<evidence type="ECO:0000313" key="5">
    <source>
        <dbReference type="Proteomes" id="UP000694255"/>
    </source>
</evidence>
<reference evidence="4 5" key="1">
    <citation type="journal article" date="2021" name="DNA Res.">
        <title>Genome analysis of Candida subhashii reveals its hybrid nature and dual mitochondrial genome conformations.</title>
        <authorList>
            <person name="Mixao V."/>
            <person name="Hegedusova E."/>
            <person name="Saus E."/>
            <person name="Pryszcz L.P."/>
            <person name="Cillingova A."/>
            <person name="Nosek J."/>
            <person name="Gabaldon T."/>
        </authorList>
    </citation>
    <scope>NUCLEOTIDE SEQUENCE [LARGE SCALE GENOMIC DNA]</scope>
    <source>
        <strain evidence="4 5">CBS 10753</strain>
    </source>
</reference>
<evidence type="ECO:0000256" key="2">
    <source>
        <dbReference type="SAM" id="MobiDB-lite"/>
    </source>
</evidence>
<feature type="compositionally biased region" description="Low complexity" evidence="2">
    <location>
        <begin position="319"/>
        <end position="336"/>
    </location>
</feature>
<feature type="compositionally biased region" description="Polar residues" evidence="2">
    <location>
        <begin position="225"/>
        <end position="259"/>
    </location>
</feature>
<feature type="coiled-coil region" evidence="1">
    <location>
        <begin position="464"/>
        <end position="498"/>
    </location>
</feature>
<dbReference type="EMBL" id="JAGSYN010000069">
    <property type="protein sequence ID" value="KAG7664622.1"/>
    <property type="molecule type" value="Genomic_DNA"/>
</dbReference>
<feature type="region of interest" description="Disordered" evidence="2">
    <location>
        <begin position="29"/>
        <end position="55"/>
    </location>
</feature>